<accession>A0A9D2B784</accession>
<dbReference type="CDD" id="cd00075">
    <property type="entry name" value="HATPase"/>
    <property type="match status" value="1"/>
</dbReference>
<dbReference type="FunFam" id="1.10.287.130:FF:000008">
    <property type="entry name" value="Two-component sensor histidine kinase"/>
    <property type="match status" value="1"/>
</dbReference>
<dbReference type="SMART" id="SM00388">
    <property type="entry name" value="HisKA"/>
    <property type="match status" value="1"/>
</dbReference>
<keyword evidence="8" id="KW-0418">Kinase</keyword>
<keyword evidence="6" id="KW-0808">Transferase</keyword>
<evidence type="ECO:0000256" key="3">
    <source>
        <dbReference type="ARBA" id="ARBA00012438"/>
    </source>
</evidence>
<keyword evidence="9" id="KW-0067">ATP-binding</keyword>
<dbReference type="CDD" id="cd00130">
    <property type="entry name" value="PAS"/>
    <property type="match status" value="1"/>
</dbReference>
<dbReference type="SUPFAM" id="SSF47384">
    <property type="entry name" value="Homodimeric domain of signal transducing histidine kinase"/>
    <property type="match status" value="1"/>
</dbReference>
<dbReference type="Gene3D" id="3.30.565.10">
    <property type="entry name" value="Histidine kinase-like ATPase, C-terminal domain"/>
    <property type="match status" value="1"/>
</dbReference>
<evidence type="ECO:0000256" key="10">
    <source>
        <dbReference type="ARBA" id="ARBA00023012"/>
    </source>
</evidence>
<dbReference type="InterPro" id="IPR003661">
    <property type="entry name" value="HisK_dim/P_dom"/>
</dbReference>
<evidence type="ECO:0000313" key="15">
    <source>
        <dbReference type="Proteomes" id="UP000886800"/>
    </source>
</evidence>
<reference evidence="14" key="1">
    <citation type="journal article" date="2021" name="PeerJ">
        <title>Extensive microbial diversity within the chicken gut microbiome revealed by metagenomics and culture.</title>
        <authorList>
            <person name="Gilroy R."/>
            <person name="Ravi A."/>
            <person name="Getino M."/>
            <person name="Pursley I."/>
            <person name="Horton D.L."/>
            <person name="Alikhan N.F."/>
            <person name="Baker D."/>
            <person name="Gharbi K."/>
            <person name="Hall N."/>
            <person name="Watson M."/>
            <person name="Adriaenssens E.M."/>
            <person name="Foster-Nyarko E."/>
            <person name="Jarju S."/>
            <person name="Secka A."/>
            <person name="Antonio M."/>
            <person name="Oren A."/>
            <person name="Chaudhuri R.R."/>
            <person name="La Ragione R."/>
            <person name="Hildebrand F."/>
            <person name="Pallen M.J."/>
        </authorList>
    </citation>
    <scope>NUCLEOTIDE SEQUENCE</scope>
    <source>
        <strain evidence="14">CHK188-5543</strain>
    </source>
</reference>
<dbReference type="InterPro" id="IPR004358">
    <property type="entry name" value="Sig_transdc_His_kin-like_C"/>
</dbReference>
<evidence type="ECO:0000256" key="8">
    <source>
        <dbReference type="ARBA" id="ARBA00022777"/>
    </source>
</evidence>
<dbReference type="InterPro" id="IPR050351">
    <property type="entry name" value="BphY/WalK/GraS-like"/>
</dbReference>
<dbReference type="InterPro" id="IPR013656">
    <property type="entry name" value="PAS_4"/>
</dbReference>
<dbReference type="PANTHER" id="PTHR45453:SF1">
    <property type="entry name" value="PHOSPHATE REGULON SENSOR PROTEIN PHOR"/>
    <property type="match status" value="1"/>
</dbReference>
<dbReference type="SUPFAM" id="SSF55874">
    <property type="entry name" value="ATPase domain of HSP90 chaperone/DNA topoisomerase II/histidine kinase"/>
    <property type="match status" value="1"/>
</dbReference>
<dbReference type="SUPFAM" id="SSF55785">
    <property type="entry name" value="PYP-like sensor domain (PAS domain)"/>
    <property type="match status" value="1"/>
</dbReference>
<evidence type="ECO:0000256" key="1">
    <source>
        <dbReference type="ARBA" id="ARBA00000085"/>
    </source>
</evidence>
<evidence type="ECO:0000256" key="7">
    <source>
        <dbReference type="ARBA" id="ARBA00022741"/>
    </source>
</evidence>
<organism evidence="14 15">
    <name type="scientific">Candidatus Anaerotruncus excrementipullorum</name>
    <dbReference type="NCBI Taxonomy" id="2838465"/>
    <lineage>
        <taxon>Bacteria</taxon>
        <taxon>Bacillati</taxon>
        <taxon>Bacillota</taxon>
        <taxon>Clostridia</taxon>
        <taxon>Eubacteriales</taxon>
        <taxon>Oscillospiraceae</taxon>
        <taxon>Anaerotruncus</taxon>
    </lineage>
</organism>
<dbReference type="AlphaFoldDB" id="A0A9D2B784"/>
<keyword evidence="7" id="KW-0547">Nucleotide-binding</keyword>
<dbReference type="FunFam" id="3.30.565.10:FF:000006">
    <property type="entry name" value="Sensor histidine kinase WalK"/>
    <property type="match status" value="1"/>
</dbReference>
<dbReference type="Pfam" id="PF08448">
    <property type="entry name" value="PAS_4"/>
    <property type="match status" value="1"/>
</dbReference>
<dbReference type="GO" id="GO:0016036">
    <property type="term" value="P:cellular response to phosphate starvation"/>
    <property type="evidence" value="ECO:0007669"/>
    <property type="project" value="TreeGrafter"/>
</dbReference>
<dbReference type="GO" id="GO:0005524">
    <property type="term" value="F:ATP binding"/>
    <property type="evidence" value="ECO:0007669"/>
    <property type="project" value="UniProtKB-KW"/>
</dbReference>
<dbReference type="SMART" id="SM00387">
    <property type="entry name" value="HATPase_c"/>
    <property type="match status" value="1"/>
</dbReference>
<dbReference type="Proteomes" id="UP000886800">
    <property type="component" value="Unassembled WGS sequence"/>
</dbReference>
<dbReference type="InterPro" id="IPR036890">
    <property type="entry name" value="HATPase_C_sf"/>
</dbReference>
<comment type="subcellular location">
    <subcellularLocation>
        <location evidence="2">Cell membrane</location>
    </subcellularLocation>
</comment>
<dbReference type="Gene3D" id="1.10.287.130">
    <property type="match status" value="1"/>
</dbReference>
<evidence type="ECO:0000256" key="4">
    <source>
        <dbReference type="ARBA" id="ARBA00022475"/>
    </source>
</evidence>
<evidence type="ECO:0000256" key="6">
    <source>
        <dbReference type="ARBA" id="ARBA00022679"/>
    </source>
</evidence>
<name>A0A9D2B784_9FIRM</name>
<dbReference type="EC" id="2.7.13.3" evidence="3"/>
<evidence type="ECO:0000313" key="14">
    <source>
        <dbReference type="EMBL" id="HIX64827.1"/>
    </source>
</evidence>
<dbReference type="PRINTS" id="PR00344">
    <property type="entry name" value="BCTRLSENSOR"/>
</dbReference>
<dbReference type="Gene3D" id="3.30.450.20">
    <property type="entry name" value="PAS domain"/>
    <property type="match status" value="2"/>
</dbReference>
<dbReference type="PROSITE" id="PS50109">
    <property type="entry name" value="HIS_KIN"/>
    <property type="match status" value="1"/>
</dbReference>
<evidence type="ECO:0000256" key="11">
    <source>
        <dbReference type="ARBA" id="ARBA00023136"/>
    </source>
</evidence>
<evidence type="ECO:0000256" key="12">
    <source>
        <dbReference type="SAM" id="Phobius"/>
    </source>
</evidence>
<gene>
    <name evidence="14" type="ORF">H9736_01110</name>
</gene>
<dbReference type="GO" id="GO:0004721">
    <property type="term" value="F:phosphoprotein phosphatase activity"/>
    <property type="evidence" value="ECO:0007669"/>
    <property type="project" value="TreeGrafter"/>
</dbReference>
<keyword evidence="5" id="KW-0597">Phosphoprotein</keyword>
<dbReference type="InterPro" id="IPR036097">
    <property type="entry name" value="HisK_dim/P_sf"/>
</dbReference>
<dbReference type="GO" id="GO:0000155">
    <property type="term" value="F:phosphorelay sensor kinase activity"/>
    <property type="evidence" value="ECO:0007669"/>
    <property type="project" value="InterPro"/>
</dbReference>
<dbReference type="InterPro" id="IPR000014">
    <property type="entry name" value="PAS"/>
</dbReference>
<dbReference type="Pfam" id="PF02518">
    <property type="entry name" value="HATPase_c"/>
    <property type="match status" value="1"/>
</dbReference>
<evidence type="ECO:0000256" key="5">
    <source>
        <dbReference type="ARBA" id="ARBA00022553"/>
    </source>
</evidence>
<feature type="domain" description="Histidine kinase" evidence="13">
    <location>
        <begin position="348"/>
        <end position="563"/>
    </location>
</feature>
<protein>
    <recommendedName>
        <fullName evidence="3">histidine kinase</fullName>
        <ecNumber evidence="3">2.7.13.3</ecNumber>
    </recommendedName>
</protein>
<evidence type="ECO:0000259" key="13">
    <source>
        <dbReference type="PROSITE" id="PS50109"/>
    </source>
</evidence>
<sequence>MKKRMYWSLCLASVLAVAVTAALTLWSVYGVLLRQAQDDLAQEHKLLVQSMTYAGPEKALDYLNSLDVARDSFRITVVDRQGTVLFDSDNNAGEMENHLSRPEIQAALAGQTGLDVRQSATMDQDTVYYAAQLDSDTVLRVSLQTRSVEAVFLSVVPLMLAVLVVMVVMSVWLSSRLTRRLLQPIQRLSENLDAPDSLEGYQELEPFFARIREQNHLIREQMDHLRAERDTISTITSNMREGLLLLNQDRQVLSYNRGALELLQAPQGEYEGKSVLTISRVPELGSCVEQALAGRNADLVVPQGDRYCHIFANPVTGNGGGVCGVILLLLDVTEQQRAERIRREFTANVSHELKTPLTSISGFAELMESGMTNRPEEVRHFAGRIRQEAGRLITLTDDIIRLSRIEDGTALDREPVELLRLGQETAESLQFLAEQKQVSLSAAGQPVTVQADRRMLEELCYNLLENAVKYNHPGGWARLEVRPEGDSAVLTVSDNGIGIPQEHQQRIFERFYRVDKSRSKQTGGTGLGLSIVKHIVERHGGVISLQSEPEKGTTITVRLPLQPV</sequence>
<feature type="transmembrane region" description="Helical" evidence="12">
    <location>
        <begin position="150"/>
        <end position="173"/>
    </location>
</feature>
<comment type="catalytic activity">
    <reaction evidence="1">
        <text>ATP + protein L-histidine = ADP + protein N-phospho-L-histidine.</text>
        <dbReference type="EC" id="2.7.13.3"/>
    </reaction>
</comment>
<keyword evidence="12" id="KW-0812">Transmembrane</keyword>
<dbReference type="InterPro" id="IPR005467">
    <property type="entry name" value="His_kinase_dom"/>
</dbReference>
<keyword evidence="11 12" id="KW-0472">Membrane</keyword>
<keyword evidence="4" id="KW-1003">Cell membrane</keyword>
<keyword evidence="12" id="KW-1133">Transmembrane helix</keyword>
<keyword evidence="10" id="KW-0902">Two-component regulatory system</keyword>
<dbReference type="CDD" id="cd00082">
    <property type="entry name" value="HisKA"/>
    <property type="match status" value="1"/>
</dbReference>
<evidence type="ECO:0000256" key="9">
    <source>
        <dbReference type="ARBA" id="ARBA00022840"/>
    </source>
</evidence>
<comment type="caution">
    <text evidence="14">The sequence shown here is derived from an EMBL/GenBank/DDBJ whole genome shotgun (WGS) entry which is preliminary data.</text>
</comment>
<proteinExistence type="predicted"/>
<reference evidence="14" key="2">
    <citation type="submission" date="2021-04" db="EMBL/GenBank/DDBJ databases">
        <authorList>
            <person name="Gilroy R."/>
        </authorList>
    </citation>
    <scope>NUCLEOTIDE SEQUENCE</scope>
    <source>
        <strain evidence="14">CHK188-5543</strain>
    </source>
</reference>
<dbReference type="PANTHER" id="PTHR45453">
    <property type="entry name" value="PHOSPHATE REGULON SENSOR PROTEIN PHOR"/>
    <property type="match status" value="1"/>
</dbReference>
<evidence type="ECO:0000256" key="2">
    <source>
        <dbReference type="ARBA" id="ARBA00004236"/>
    </source>
</evidence>
<dbReference type="GO" id="GO:0005886">
    <property type="term" value="C:plasma membrane"/>
    <property type="evidence" value="ECO:0007669"/>
    <property type="project" value="UniProtKB-SubCell"/>
</dbReference>
<dbReference type="InterPro" id="IPR035965">
    <property type="entry name" value="PAS-like_dom_sf"/>
</dbReference>
<dbReference type="InterPro" id="IPR003594">
    <property type="entry name" value="HATPase_dom"/>
</dbReference>
<dbReference type="Pfam" id="PF00512">
    <property type="entry name" value="HisKA"/>
    <property type="match status" value="1"/>
</dbReference>
<dbReference type="EMBL" id="DXES01000023">
    <property type="protein sequence ID" value="HIX64827.1"/>
    <property type="molecule type" value="Genomic_DNA"/>
</dbReference>